<protein>
    <recommendedName>
        <fullName evidence="2">histidine kinase</fullName>
        <ecNumber evidence="2">2.7.13.3</ecNumber>
    </recommendedName>
</protein>
<proteinExistence type="predicted"/>
<dbReference type="SUPFAM" id="SSF55874">
    <property type="entry name" value="ATPase domain of HSP90 chaperone/DNA topoisomerase II/histidine kinase"/>
    <property type="match status" value="1"/>
</dbReference>
<dbReference type="InterPro" id="IPR004358">
    <property type="entry name" value="Sig_transdc_His_kin-like_C"/>
</dbReference>
<feature type="transmembrane region" description="Helical" evidence="9">
    <location>
        <begin position="12"/>
        <end position="32"/>
    </location>
</feature>
<evidence type="ECO:0000256" key="7">
    <source>
        <dbReference type="ARBA" id="ARBA00022840"/>
    </source>
</evidence>
<dbReference type="InterPro" id="IPR005467">
    <property type="entry name" value="His_kinase_dom"/>
</dbReference>
<evidence type="ECO:0000313" key="12">
    <source>
        <dbReference type="Proteomes" id="UP000032541"/>
    </source>
</evidence>
<keyword evidence="3" id="KW-0597">Phosphoprotein</keyword>
<feature type="transmembrane region" description="Helical" evidence="9">
    <location>
        <begin position="148"/>
        <end position="169"/>
    </location>
</feature>
<dbReference type="InterPro" id="IPR036890">
    <property type="entry name" value="HATPase_C_sf"/>
</dbReference>
<keyword evidence="7" id="KW-0067">ATP-binding</keyword>
<dbReference type="GO" id="GO:0000160">
    <property type="term" value="P:phosphorelay signal transduction system"/>
    <property type="evidence" value="ECO:0007669"/>
    <property type="project" value="UniProtKB-KW"/>
</dbReference>
<keyword evidence="9" id="KW-0472">Membrane</keyword>
<comment type="caution">
    <text evidence="11">The sequence shown here is derived from an EMBL/GenBank/DDBJ whole genome shotgun (WGS) entry which is preliminary data.</text>
</comment>
<keyword evidence="5" id="KW-0547">Nucleotide-binding</keyword>
<organism evidence="11 12">
    <name type="scientific">Prevotella intermedia ZT</name>
    <dbReference type="NCBI Taxonomy" id="1347790"/>
    <lineage>
        <taxon>Bacteria</taxon>
        <taxon>Pseudomonadati</taxon>
        <taxon>Bacteroidota</taxon>
        <taxon>Bacteroidia</taxon>
        <taxon>Bacteroidales</taxon>
        <taxon>Prevotellaceae</taxon>
        <taxon>Prevotella</taxon>
    </lineage>
</organism>
<dbReference type="PANTHER" id="PTHR43065:SF10">
    <property type="entry name" value="PEROXIDE STRESS-ACTIVATED HISTIDINE KINASE MAK3"/>
    <property type="match status" value="1"/>
</dbReference>
<dbReference type="PROSITE" id="PS50109">
    <property type="entry name" value="HIS_KIN"/>
    <property type="match status" value="1"/>
</dbReference>
<feature type="domain" description="Histidine kinase" evidence="10">
    <location>
        <begin position="186"/>
        <end position="389"/>
    </location>
</feature>
<dbReference type="GO" id="GO:0004673">
    <property type="term" value="F:protein histidine kinase activity"/>
    <property type="evidence" value="ECO:0007669"/>
    <property type="project" value="UniProtKB-EC"/>
</dbReference>
<keyword evidence="6 11" id="KW-0418">Kinase</keyword>
<dbReference type="AlphaFoldDB" id="A0AAP0VDG0"/>
<keyword evidence="4" id="KW-0808">Transferase</keyword>
<keyword evidence="9" id="KW-1133">Transmembrane helix</keyword>
<evidence type="ECO:0000256" key="8">
    <source>
        <dbReference type="ARBA" id="ARBA00023012"/>
    </source>
</evidence>
<dbReference type="PANTHER" id="PTHR43065">
    <property type="entry name" value="SENSOR HISTIDINE KINASE"/>
    <property type="match status" value="1"/>
</dbReference>
<evidence type="ECO:0000256" key="4">
    <source>
        <dbReference type="ARBA" id="ARBA00022679"/>
    </source>
</evidence>
<evidence type="ECO:0000256" key="9">
    <source>
        <dbReference type="SAM" id="Phobius"/>
    </source>
</evidence>
<dbReference type="Pfam" id="PF02518">
    <property type="entry name" value="HATPase_c"/>
    <property type="match status" value="1"/>
</dbReference>
<dbReference type="RefSeq" id="WP_045166760.1">
    <property type="nucleotide sequence ID" value="NZ_ATMK01000002.1"/>
</dbReference>
<name>A0AAP0VDG0_PREIN</name>
<dbReference type="Gene3D" id="3.30.565.10">
    <property type="entry name" value="Histidine kinase-like ATPase, C-terminal domain"/>
    <property type="match status" value="1"/>
</dbReference>
<dbReference type="InterPro" id="IPR003594">
    <property type="entry name" value="HATPase_dom"/>
</dbReference>
<accession>A0AAP0VDG0</accession>
<dbReference type="SMART" id="SM00387">
    <property type="entry name" value="HATPase_c"/>
    <property type="match status" value="1"/>
</dbReference>
<dbReference type="EC" id="2.7.13.3" evidence="2"/>
<gene>
    <name evidence="11" type="ORF">M573_102171</name>
</gene>
<evidence type="ECO:0000256" key="1">
    <source>
        <dbReference type="ARBA" id="ARBA00000085"/>
    </source>
</evidence>
<reference evidence="11 12" key="1">
    <citation type="journal article" date="2015" name="BMC Genomics">
        <title>Comparative genome analysis of Prevotella intermedia strain isolated from infected root canal reveals features related to pathogenicity and adaptation.</title>
        <authorList>
            <person name="Ruan Y."/>
            <person name="Shen L."/>
            <person name="Zou Y."/>
            <person name="Qi Z."/>
            <person name="Yin J."/>
            <person name="Jiang J."/>
            <person name="Guo L."/>
            <person name="He L."/>
            <person name="Chen Z."/>
            <person name="Tang Z."/>
            <person name="Qin S."/>
        </authorList>
    </citation>
    <scope>NUCLEOTIDE SEQUENCE [LARGE SCALE GENOMIC DNA]</scope>
    <source>
        <strain evidence="11 12">ZT</strain>
    </source>
</reference>
<evidence type="ECO:0000256" key="2">
    <source>
        <dbReference type="ARBA" id="ARBA00012438"/>
    </source>
</evidence>
<keyword evidence="8" id="KW-0902">Two-component regulatory system</keyword>
<dbReference type="GO" id="GO:0005524">
    <property type="term" value="F:ATP binding"/>
    <property type="evidence" value="ECO:0007669"/>
    <property type="project" value="UniProtKB-KW"/>
</dbReference>
<comment type="catalytic activity">
    <reaction evidence="1">
        <text>ATP + protein L-histidine = ADP + protein N-phospho-L-histidine.</text>
        <dbReference type="EC" id="2.7.13.3"/>
    </reaction>
</comment>
<dbReference type="PRINTS" id="PR00344">
    <property type="entry name" value="BCTRLSENSOR"/>
</dbReference>
<evidence type="ECO:0000256" key="3">
    <source>
        <dbReference type="ARBA" id="ARBA00022553"/>
    </source>
</evidence>
<evidence type="ECO:0000259" key="10">
    <source>
        <dbReference type="PROSITE" id="PS50109"/>
    </source>
</evidence>
<dbReference type="EMBL" id="ATMK01000002">
    <property type="protein sequence ID" value="KJJ88056.1"/>
    <property type="molecule type" value="Genomic_DNA"/>
</dbReference>
<evidence type="ECO:0000256" key="5">
    <source>
        <dbReference type="ARBA" id="ARBA00022741"/>
    </source>
</evidence>
<evidence type="ECO:0000256" key="6">
    <source>
        <dbReference type="ARBA" id="ARBA00022777"/>
    </source>
</evidence>
<sequence length="389" mass="43763">MQWTDRIRQVKIILVVAAIAIAVVSLVASNILTKDLARQERTKMEVWAEAMRALSQADENTDLALVLKVLNDNNTIPVVVLDNDENVTDFRNVVINAKNYKDSLLYVSAMAKRLKNNKQNIRIQLSDASNEYIDVCYDDSLMLKRLALYPYVQLGVVMLFVVVAIFALLTSKRAEQNKVWVGLSKETAHQLGTPISSLMAWTTILKETYPDDDLLPEMDKDVKRLQLIADRFSKIGSLPEAVPVSLSEVLDHVIDYMDRRTSKTIQLKKVFPADDIIIRLNASLFEWVIENLCKNAVDAMGGESGTITLRVETVGERVIVEVSDTGKGIKKKDMRNVFRPGFTTKSRGWGLGLSLAKRIVEEYHNGKIFVKSSELGKGTTFRIELKSNE</sequence>
<evidence type="ECO:0000313" key="11">
    <source>
        <dbReference type="EMBL" id="KJJ88056.1"/>
    </source>
</evidence>
<dbReference type="Proteomes" id="UP000032541">
    <property type="component" value="Unassembled WGS sequence"/>
</dbReference>
<keyword evidence="9" id="KW-0812">Transmembrane</keyword>